<dbReference type="InterPro" id="IPR016024">
    <property type="entry name" value="ARM-type_fold"/>
</dbReference>
<dbReference type="SUPFAM" id="SSF54695">
    <property type="entry name" value="POZ domain"/>
    <property type="match status" value="2"/>
</dbReference>
<comment type="pathway">
    <text evidence="1">Protein modification; protein ubiquitination.</text>
</comment>
<evidence type="ECO:0000256" key="1">
    <source>
        <dbReference type="ARBA" id="ARBA00004906"/>
    </source>
</evidence>
<organism evidence="3 4">
    <name type="scientific">Prunus persica</name>
    <name type="common">Peach</name>
    <name type="synonym">Amygdalus persica</name>
    <dbReference type="NCBI Taxonomy" id="3760"/>
    <lineage>
        <taxon>Eukaryota</taxon>
        <taxon>Viridiplantae</taxon>
        <taxon>Streptophyta</taxon>
        <taxon>Embryophyta</taxon>
        <taxon>Tracheophyta</taxon>
        <taxon>Spermatophyta</taxon>
        <taxon>Magnoliopsida</taxon>
        <taxon>eudicotyledons</taxon>
        <taxon>Gunneridae</taxon>
        <taxon>Pentapetalae</taxon>
        <taxon>rosids</taxon>
        <taxon>fabids</taxon>
        <taxon>Rosales</taxon>
        <taxon>Rosaceae</taxon>
        <taxon>Amygdaloideae</taxon>
        <taxon>Amygdaleae</taxon>
        <taxon>Prunus</taxon>
    </lineage>
</organism>
<dbReference type="PANTHER" id="PTHR35918:SF1">
    <property type="entry name" value="BTB DOMAIN-CONTAINING PROTEIN"/>
    <property type="match status" value="1"/>
</dbReference>
<dbReference type="InterPro" id="IPR059007">
    <property type="entry name" value="ARM_At1g04390"/>
</dbReference>
<evidence type="ECO:0000313" key="3">
    <source>
        <dbReference type="EMBL" id="ONI12038.1"/>
    </source>
</evidence>
<dbReference type="Gene3D" id="3.30.710.10">
    <property type="entry name" value="Potassium Channel Kv1.1, Chain A"/>
    <property type="match status" value="2"/>
</dbReference>
<gene>
    <name evidence="3" type="ORF">PRUPE_4G140600</name>
</gene>
<dbReference type="EMBL" id="CM007654">
    <property type="protein sequence ID" value="ONI12038.1"/>
    <property type="molecule type" value="Genomic_DNA"/>
</dbReference>
<dbReference type="Pfam" id="PF26522">
    <property type="entry name" value="ARM_6"/>
    <property type="match status" value="1"/>
</dbReference>
<reference evidence="3 4" key="1">
    <citation type="journal article" date="2013" name="Nat. Genet.">
        <title>The high-quality draft genome of peach (Prunus persica) identifies unique patterns of genetic diversity, domestication and genome evolution.</title>
        <authorList>
            <consortium name="International Peach Genome Initiative"/>
            <person name="Verde I."/>
            <person name="Abbott A.G."/>
            <person name="Scalabrin S."/>
            <person name="Jung S."/>
            <person name="Shu S."/>
            <person name="Marroni F."/>
            <person name="Zhebentyayeva T."/>
            <person name="Dettori M.T."/>
            <person name="Grimwood J."/>
            <person name="Cattonaro F."/>
            <person name="Zuccolo A."/>
            <person name="Rossini L."/>
            <person name="Jenkins J."/>
            <person name="Vendramin E."/>
            <person name="Meisel L.A."/>
            <person name="Decroocq V."/>
            <person name="Sosinski B."/>
            <person name="Prochnik S."/>
            <person name="Mitros T."/>
            <person name="Policriti A."/>
            <person name="Cipriani G."/>
            <person name="Dondini L."/>
            <person name="Ficklin S."/>
            <person name="Goodstein D.M."/>
            <person name="Xuan P."/>
            <person name="Del Fabbro C."/>
            <person name="Aramini V."/>
            <person name="Copetti D."/>
            <person name="Gonzalez S."/>
            <person name="Horner D.S."/>
            <person name="Falchi R."/>
            <person name="Lucas S."/>
            <person name="Mica E."/>
            <person name="Maldonado J."/>
            <person name="Lazzari B."/>
            <person name="Bielenberg D."/>
            <person name="Pirona R."/>
            <person name="Miculan M."/>
            <person name="Barakat A."/>
            <person name="Testolin R."/>
            <person name="Stella A."/>
            <person name="Tartarini S."/>
            <person name="Tonutti P."/>
            <person name="Arus P."/>
            <person name="Orellana A."/>
            <person name="Wells C."/>
            <person name="Main D."/>
            <person name="Vizzotto G."/>
            <person name="Silva H."/>
            <person name="Salamini F."/>
            <person name="Schmutz J."/>
            <person name="Morgante M."/>
            <person name="Rokhsar D.S."/>
        </authorList>
    </citation>
    <scope>NUCLEOTIDE SEQUENCE [LARGE SCALE GENOMIC DNA]</scope>
    <source>
        <strain evidence="4">cv. Nemared</strain>
    </source>
</reference>
<proteinExistence type="predicted"/>
<dbReference type="STRING" id="3760.A0A251PKF0"/>
<name>A0A251PKF0_PRUPE</name>
<dbReference type="Proteomes" id="UP000006882">
    <property type="component" value="Chromosome G4"/>
</dbReference>
<evidence type="ECO:0000313" key="4">
    <source>
        <dbReference type="Proteomes" id="UP000006882"/>
    </source>
</evidence>
<dbReference type="PROSITE" id="PS50097">
    <property type="entry name" value="BTB"/>
    <property type="match status" value="2"/>
</dbReference>
<dbReference type="InterPro" id="IPR011989">
    <property type="entry name" value="ARM-like"/>
</dbReference>
<evidence type="ECO:0000259" key="2">
    <source>
        <dbReference type="PROSITE" id="PS50097"/>
    </source>
</evidence>
<feature type="domain" description="BTB" evidence="2">
    <location>
        <begin position="677"/>
        <end position="762"/>
    </location>
</feature>
<feature type="domain" description="BTB" evidence="2">
    <location>
        <begin position="812"/>
        <end position="893"/>
    </location>
</feature>
<dbReference type="AlphaFoldDB" id="A0A251PKF0"/>
<dbReference type="InterPro" id="IPR011333">
    <property type="entry name" value="SKP1/BTB/POZ_sf"/>
</dbReference>
<dbReference type="SMART" id="SM00225">
    <property type="entry name" value="BTB"/>
    <property type="match status" value="2"/>
</dbReference>
<dbReference type="InterPro" id="IPR044953">
    <property type="entry name" value="At1g04390-like"/>
</dbReference>
<dbReference type="Pfam" id="PF00651">
    <property type="entry name" value="BTB"/>
    <property type="match status" value="1"/>
</dbReference>
<dbReference type="SUPFAM" id="SSF48371">
    <property type="entry name" value="ARM repeat"/>
    <property type="match status" value="1"/>
</dbReference>
<dbReference type="eggNOG" id="ENOG502QR8C">
    <property type="taxonomic scope" value="Eukaryota"/>
</dbReference>
<accession>A0A251PKF0</accession>
<dbReference type="InterPro" id="IPR000210">
    <property type="entry name" value="BTB/POZ_dom"/>
</dbReference>
<dbReference type="Gramene" id="ONI12038">
    <property type="protein sequence ID" value="ONI12038"/>
    <property type="gene ID" value="PRUPE_4G140600"/>
</dbReference>
<dbReference type="PANTHER" id="PTHR35918">
    <property type="entry name" value="OS06G0674800 PROTEIN"/>
    <property type="match status" value="1"/>
</dbReference>
<dbReference type="Gene3D" id="1.25.10.10">
    <property type="entry name" value="Leucine-rich Repeat Variant"/>
    <property type="match status" value="1"/>
</dbReference>
<keyword evidence="4" id="KW-1185">Reference proteome</keyword>
<protein>
    <recommendedName>
        <fullName evidence="2">BTB domain-containing protein</fullName>
    </recommendedName>
</protein>
<sequence length="1021" mass="114677">MGPSKHGTDNNRGLTGHAYTLYQRFNHALSLGNRFCGDKAKKWQCMDIEIQRHVVHSIAAFLDYISGDTLHHPLVKASVSDIVGALVWILQSNKGAMLSMAADVTLKLVSILPKSVLQLYALDLVNPLSSLLSSHQTEVAISCAAALNLSLSNLSTKSGKEVWDVLKKTEIVSQVITNLRCFPGCAKQVEYFQEMALLLSTILWWWSPSRFSVWSDAELMKGLNDMLDNYGKAAVLKLYSSIALCGHGTKKLLESGEVLEQMVQCMNNSHPHPVRIEGFKLAQCLAINENTCLQMMRLCCKPIIKAIISGMSELSSNSRKVSNEQMSLLEEACRLALITRWTGEHHIHLWKQGIDKILLDLLFNFRNQQYKHSMSLDEQIATAKEGLNANYLLVLRSYIWDILGWLAIHCGEDFHPESELYINILITCACLTFVDAIRKWHKIYEKDNAGVFRSESATRAVFMMIYSPCKYIASRTRTILSEILEPDGLEYLKTLVHFLNNLSSWTEFGMPDRLQIIIYLMGFACYSGLPQYQTWVVKRRGVKTLLALMRWCLSNDFHIERSSFAPHLHNAVCERICCWVSAEDWEGKDILLFFSLWGLAELIQHSLCIGNNQDRISCEMRHIEAQLVSELQDICTNSCAPGLQWYAAFILSYFGYYGFPGKHAKRIGKALNEKDDADIQLILANGECLSVHGVVLAIQCPSLLPPEVLLPGEVTSDDSSGGGSMETCRGFQKDIRLSAHVDHQALVMLLDYIYLGYLQAGDELAKKLRTLAKRCNLQSLLQMLCRKRPKWGTAFPSIDLNVALGPSGHCFSDVILEAKATELLGWTCGVCSLPRPHMHAHKVVLSSSCDYLRALFKSGMQESHLETIKVSISWEAMVKLGNCFYSGKLPKPPSGCLWNIMDTEEKLHELQPYVELFGLSEFWLMQDVQEACSDVIISCLGSSRELSIKILHVAANLSVWKLAEVAATYAAPLYRQLCNSGELESLDEMLVEMVRAASVQLSQQASREDQVPKLYSRPSSR</sequence>
<dbReference type="CDD" id="cd18186">
    <property type="entry name" value="BTB_POZ_ZBTB_KLHL-like"/>
    <property type="match status" value="1"/>
</dbReference>